<dbReference type="Proteomes" id="UP000321617">
    <property type="component" value="Unassembled WGS sequence"/>
</dbReference>
<keyword evidence="1" id="KW-0472">Membrane</keyword>
<keyword evidence="1" id="KW-1133">Transmembrane helix</keyword>
<sequence length="137" mass="13980">MVGVKTSKLTLIRPALLACAAAVVPVGIAGAVWQGVAGALGAVAGVALVAVGFVGSWMFTAWAEQLGLRLVFAAGVMGYIGKIGLVAAAFLVASRTGWSGMMPMAMATIVGIVAVLTVLMIWAARMRLPLLRPEDSL</sequence>
<name>A0A562V3R0_9ACTN</name>
<keyword evidence="3" id="KW-1185">Reference proteome</keyword>
<proteinExistence type="predicted"/>
<evidence type="ECO:0000313" key="3">
    <source>
        <dbReference type="Proteomes" id="UP000321617"/>
    </source>
</evidence>
<feature type="transmembrane region" description="Helical" evidence="1">
    <location>
        <begin position="12"/>
        <end position="33"/>
    </location>
</feature>
<evidence type="ECO:0000256" key="1">
    <source>
        <dbReference type="SAM" id="Phobius"/>
    </source>
</evidence>
<dbReference type="AlphaFoldDB" id="A0A562V3R0"/>
<feature type="transmembrane region" description="Helical" evidence="1">
    <location>
        <begin position="104"/>
        <end position="124"/>
    </location>
</feature>
<comment type="caution">
    <text evidence="2">The sequence shown here is derived from an EMBL/GenBank/DDBJ whole genome shotgun (WGS) entry which is preliminary data.</text>
</comment>
<feature type="transmembrane region" description="Helical" evidence="1">
    <location>
        <begin position="70"/>
        <end position="92"/>
    </location>
</feature>
<reference evidence="2 3" key="1">
    <citation type="journal article" date="2013" name="Stand. Genomic Sci.">
        <title>Genomic Encyclopedia of Type Strains, Phase I: The one thousand microbial genomes (KMG-I) project.</title>
        <authorList>
            <person name="Kyrpides N.C."/>
            <person name="Woyke T."/>
            <person name="Eisen J.A."/>
            <person name="Garrity G."/>
            <person name="Lilburn T.G."/>
            <person name="Beck B.J."/>
            <person name="Whitman W.B."/>
            <person name="Hugenholtz P."/>
            <person name="Klenk H.P."/>
        </authorList>
    </citation>
    <scope>NUCLEOTIDE SEQUENCE [LARGE SCALE GENOMIC DNA]</scope>
    <source>
        <strain evidence="2 3">DSM 45044</strain>
    </source>
</reference>
<dbReference type="EMBL" id="VLLL01000006">
    <property type="protein sequence ID" value="TWJ12462.1"/>
    <property type="molecule type" value="Genomic_DNA"/>
</dbReference>
<evidence type="ECO:0008006" key="4">
    <source>
        <dbReference type="Google" id="ProtNLM"/>
    </source>
</evidence>
<protein>
    <recommendedName>
        <fullName evidence="4">ATP synthase protein I</fullName>
    </recommendedName>
</protein>
<evidence type="ECO:0000313" key="2">
    <source>
        <dbReference type="EMBL" id="TWJ12462.1"/>
    </source>
</evidence>
<gene>
    <name evidence="2" type="ORF">LX16_3220</name>
</gene>
<organism evidence="2 3">
    <name type="scientific">Stackebrandtia albiflava</name>
    <dbReference type="NCBI Taxonomy" id="406432"/>
    <lineage>
        <taxon>Bacteria</taxon>
        <taxon>Bacillati</taxon>
        <taxon>Actinomycetota</taxon>
        <taxon>Actinomycetes</taxon>
        <taxon>Glycomycetales</taxon>
        <taxon>Glycomycetaceae</taxon>
        <taxon>Stackebrandtia</taxon>
    </lineage>
</organism>
<keyword evidence="1" id="KW-0812">Transmembrane</keyword>
<accession>A0A562V3R0</accession>
<feature type="transmembrane region" description="Helical" evidence="1">
    <location>
        <begin position="39"/>
        <end position="63"/>
    </location>
</feature>